<name>A0A1Y0IGA3_9GAMM</name>
<feature type="domain" description="Major facilitator superfamily (MFS) profile" evidence="8">
    <location>
        <begin position="45"/>
        <end position="455"/>
    </location>
</feature>
<dbReference type="PROSITE" id="PS50850">
    <property type="entry name" value="MFS"/>
    <property type="match status" value="1"/>
</dbReference>
<gene>
    <name evidence="9" type="ORF">OLMES_4427</name>
</gene>
<feature type="transmembrane region" description="Helical" evidence="7">
    <location>
        <begin position="384"/>
        <end position="406"/>
    </location>
</feature>
<evidence type="ECO:0000259" key="8">
    <source>
        <dbReference type="PROSITE" id="PS50850"/>
    </source>
</evidence>
<dbReference type="OrthoDB" id="6057322at2"/>
<feature type="transmembrane region" description="Helical" evidence="7">
    <location>
        <begin position="250"/>
        <end position="271"/>
    </location>
</feature>
<evidence type="ECO:0000256" key="7">
    <source>
        <dbReference type="SAM" id="Phobius"/>
    </source>
</evidence>
<feature type="transmembrane region" description="Helical" evidence="7">
    <location>
        <begin position="283"/>
        <end position="309"/>
    </location>
</feature>
<keyword evidence="3 7" id="KW-0812">Transmembrane</keyword>
<keyword evidence="2" id="KW-0813">Transport</keyword>
<feature type="transmembrane region" description="Helical" evidence="7">
    <location>
        <begin position="321"/>
        <end position="340"/>
    </location>
</feature>
<proteinExistence type="predicted"/>
<feature type="transmembrane region" description="Helical" evidence="7">
    <location>
        <begin position="169"/>
        <end position="192"/>
    </location>
</feature>
<sequence length="470" mass="50864">MANQSELHLSPGDLSGNKQSTTTIPETIIPCTQSESPQAANAWKVLFLLFLANLLNFFDRTIPAIVVEPIRLEWGLSDLQLGLIAGAFTLVYAVAGIPLGRLADRISRKKIMAWGLVVWSGFTALNAVAWNYVSFFMVRMGVGVGEASYAPAANSLISDLFPPEKRSRATGIFMLGLPLGLVLAFFTVGAMITAFDSWRAPFLIAAVPGIILAIAMFFIKEPERGQSEQRKLADDVVANPIRKLLKIPTFFWIILSGVTINFAAYAGNGFLVPLLQRYFEISLTQAALCTGVIVGITGLIGLTAGGWLADKGHQFSPRGRLSVGAVSLVIAALATAGALYFSNHSLVAFVVLFGFGWLAHYNYYTSVYPTIHDIVEPRLRSTAIAVYFAGMYLLGGAFGPIVVGALSDQLAQYHMTLAGQSEMTEVFKAQGLYDAMYLIPVALLLTGLFIWQASRHIIADKEIRTPGQSA</sequence>
<dbReference type="Pfam" id="PF07690">
    <property type="entry name" value="MFS_1"/>
    <property type="match status" value="1"/>
</dbReference>
<protein>
    <submittedName>
        <fullName evidence="9">Spinster family MFS permease</fullName>
    </submittedName>
</protein>
<evidence type="ECO:0000256" key="2">
    <source>
        <dbReference type="ARBA" id="ARBA00022448"/>
    </source>
</evidence>
<dbReference type="GO" id="GO:0022857">
    <property type="term" value="F:transmembrane transporter activity"/>
    <property type="evidence" value="ECO:0007669"/>
    <property type="project" value="InterPro"/>
</dbReference>
<dbReference type="KEGG" id="ome:OLMES_4427"/>
<comment type="subcellular location">
    <subcellularLocation>
        <location evidence="1">Membrane</location>
        <topology evidence="1">Multi-pass membrane protein</topology>
    </subcellularLocation>
</comment>
<dbReference type="Gene3D" id="1.20.1250.20">
    <property type="entry name" value="MFS general substrate transporter like domains"/>
    <property type="match status" value="1"/>
</dbReference>
<dbReference type="InterPro" id="IPR020846">
    <property type="entry name" value="MFS_dom"/>
</dbReference>
<evidence type="ECO:0000256" key="3">
    <source>
        <dbReference type="ARBA" id="ARBA00022692"/>
    </source>
</evidence>
<dbReference type="SUPFAM" id="SSF103473">
    <property type="entry name" value="MFS general substrate transporter"/>
    <property type="match status" value="1"/>
</dbReference>
<dbReference type="Proteomes" id="UP000196027">
    <property type="component" value="Chromosome"/>
</dbReference>
<dbReference type="InterPro" id="IPR011701">
    <property type="entry name" value="MFS"/>
</dbReference>
<keyword evidence="10" id="KW-1185">Reference proteome</keyword>
<dbReference type="InterPro" id="IPR036259">
    <property type="entry name" value="MFS_trans_sf"/>
</dbReference>
<dbReference type="RefSeq" id="WP_087464608.1">
    <property type="nucleotide sequence ID" value="NZ_CP021425.1"/>
</dbReference>
<keyword evidence="5 7" id="KW-0472">Membrane</keyword>
<feature type="transmembrane region" description="Helical" evidence="7">
    <location>
        <begin position="435"/>
        <end position="454"/>
    </location>
</feature>
<dbReference type="CDD" id="cd17328">
    <property type="entry name" value="MFS_spinster_like"/>
    <property type="match status" value="1"/>
</dbReference>
<dbReference type="GO" id="GO:0016020">
    <property type="term" value="C:membrane"/>
    <property type="evidence" value="ECO:0007669"/>
    <property type="project" value="UniProtKB-SubCell"/>
</dbReference>
<organism evidence="9 10">
    <name type="scientific">Oleiphilus messinensis</name>
    <dbReference type="NCBI Taxonomy" id="141451"/>
    <lineage>
        <taxon>Bacteria</taxon>
        <taxon>Pseudomonadati</taxon>
        <taxon>Pseudomonadota</taxon>
        <taxon>Gammaproteobacteria</taxon>
        <taxon>Oceanospirillales</taxon>
        <taxon>Oleiphilaceae</taxon>
        <taxon>Oleiphilus</taxon>
    </lineage>
</organism>
<dbReference type="EMBL" id="CP021425">
    <property type="protein sequence ID" value="ARU58423.1"/>
    <property type="molecule type" value="Genomic_DNA"/>
</dbReference>
<evidence type="ECO:0000313" key="9">
    <source>
        <dbReference type="EMBL" id="ARU58423.1"/>
    </source>
</evidence>
<feature type="region of interest" description="Disordered" evidence="6">
    <location>
        <begin position="1"/>
        <end position="20"/>
    </location>
</feature>
<feature type="transmembrane region" description="Helical" evidence="7">
    <location>
        <begin position="198"/>
        <end position="219"/>
    </location>
</feature>
<feature type="transmembrane region" description="Helical" evidence="7">
    <location>
        <begin position="45"/>
        <end position="67"/>
    </location>
</feature>
<evidence type="ECO:0000256" key="1">
    <source>
        <dbReference type="ARBA" id="ARBA00004141"/>
    </source>
</evidence>
<evidence type="ECO:0000256" key="6">
    <source>
        <dbReference type="SAM" id="MobiDB-lite"/>
    </source>
</evidence>
<evidence type="ECO:0000256" key="4">
    <source>
        <dbReference type="ARBA" id="ARBA00022989"/>
    </source>
</evidence>
<dbReference type="PANTHER" id="PTHR23505">
    <property type="entry name" value="SPINSTER"/>
    <property type="match status" value="1"/>
</dbReference>
<dbReference type="AlphaFoldDB" id="A0A1Y0IGA3"/>
<accession>A0A1Y0IGA3</accession>
<feature type="transmembrane region" description="Helical" evidence="7">
    <location>
        <begin position="79"/>
        <end position="99"/>
    </location>
</feature>
<feature type="transmembrane region" description="Helical" evidence="7">
    <location>
        <begin position="111"/>
        <end position="130"/>
    </location>
</feature>
<dbReference type="PANTHER" id="PTHR23505:SF79">
    <property type="entry name" value="PROTEIN SPINSTER"/>
    <property type="match status" value="1"/>
</dbReference>
<dbReference type="InterPro" id="IPR044770">
    <property type="entry name" value="MFS_spinster-like"/>
</dbReference>
<evidence type="ECO:0000256" key="5">
    <source>
        <dbReference type="ARBA" id="ARBA00023136"/>
    </source>
</evidence>
<feature type="transmembrane region" description="Helical" evidence="7">
    <location>
        <begin position="346"/>
        <end position="364"/>
    </location>
</feature>
<evidence type="ECO:0000313" key="10">
    <source>
        <dbReference type="Proteomes" id="UP000196027"/>
    </source>
</evidence>
<reference evidence="9 10" key="1">
    <citation type="submission" date="2017-05" db="EMBL/GenBank/DDBJ databases">
        <title>Genomic insights into alkan degradation activity of Oleiphilus messinensis.</title>
        <authorList>
            <person name="Kozyavkin S.A."/>
            <person name="Slesarev A.I."/>
            <person name="Golyshin P.N."/>
            <person name="Korzhenkov A."/>
            <person name="Golyshina O.N."/>
            <person name="Toshchakov S.V."/>
        </authorList>
    </citation>
    <scope>NUCLEOTIDE SEQUENCE [LARGE SCALE GENOMIC DNA]</scope>
    <source>
        <strain evidence="9 10">ME102</strain>
    </source>
</reference>
<keyword evidence="4 7" id="KW-1133">Transmembrane helix</keyword>